<reference evidence="1 2" key="1">
    <citation type="journal article" date="2012" name="J. Bacteriol.">
        <title>Draft Genome Sequence of the Purple Photosynthetic Bacterium Phaeospirillum molischianum DSM120, a Particularly Versatile Bacterium.</title>
        <authorList>
            <person name="Duquesne K."/>
            <person name="Prima V."/>
            <person name="Ji B."/>
            <person name="Rouy Z."/>
            <person name="Medigue C."/>
            <person name="Talla E."/>
            <person name="Sturgis J.N."/>
        </authorList>
    </citation>
    <scope>NUCLEOTIDE SEQUENCE [LARGE SCALE GENOMIC DNA]</scope>
    <source>
        <strain evidence="2">DSM120</strain>
    </source>
</reference>
<organism evidence="1 2">
    <name type="scientific">Magnetospirillum molischianum DSM 120</name>
    <dbReference type="NCBI Taxonomy" id="1150626"/>
    <lineage>
        <taxon>Bacteria</taxon>
        <taxon>Pseudomonadati</taxon>
        <taxon>Pseudomonadota</taxon>
        <taxon>Alphaproteobacteria</taxon>
        <taxon>Rhodospirillales</taxon>
        <taxon>Rhodospirillaceae</taxon>
        <taxon>Magnetospirillum</taxon>
    </lineage>
</organism>
<dbReference type="STRING" id="1150626.PHAMO_80059"/>
<sequence length="94" mass="10480">MAVNDYPRKTSMGLTLEASEKLQAATKRLGVDQNRVVCLLAEHYLNDDTFPHLERLAEPFISPRKGKAKMSAIKKLIGDMTPEQKAELIKALQG</sequence>
<dbReference type="EMBL" id="CAHP01000060">
    <property type="protein sequence ID" value="CCG43268.1"/>
    <property type="molecule type" value="Genomic_DNA"/>
</dbReference>
<dbReference type="AlphaFoldDB" id="H8FY30"/>
<evidence type="ECO:0000313" key="1">
    <source>
        <dbReference type="EMBL" id="CCG43268.1"/>
    </source>
</evidence>
<keyword evidence="2" id="KW-1185">Reference proteome</keyword>
<gene>
    <name evidence="1" type="ORF">PHAMO_80059</name>
</gene>
<accession>H8FY30</accession>
<protein>
    <submittedName>
        <fullName evidence="1">Uncharacterized protein</fullName>
    </submittedName>
</protein>
<dbReference type="RefSeq" id="WP_002731337.1">
    <property type="nucleotide sequence ID" value="NZ_CAHP01000060.1"/>
</dbReference>
<evidence type="ECO:0000313" key="2">
    <source>
        <dbReference type="Proteomes" id="UP000004169"/>
    </source>
</evidence>
<proteinExistence type="predicted"/>
<comment type="caution">
    <text evidence="1">The sequence shown here is derived from an EMBL/GenBank/DDBJ whole genome shotgun (WGS) entry which is preliminary data.</text>
</comment>
<name>H8FY30_MAGML</name>
<dbReference type="Proteomes" id="UP000004169">
    <property type="component" value="Unassembled WGS sequence"/>
</dbReference>